<gene>
    <name evidence="1" type="ORF">E0H75_13280</name>
</gene>
<dbReference type="Gene3D" id="3.30.530.20">
    <property type="match status" value="1"/>
</dbReference>
<dbReference type="Proteomes" id="UP000293342">
    <property type="component" value="Unassembled WGS sequence"/>
</dbReference>
<dbReference type="OrthoDB" id="6624781at2"/>
<dbReference type="InterPro" id="IPR023393">
    <property type="entry name" value="START-like_dom_sf"/>
</dbReference>
<dbReference type="SUPFAM" id="SSF55961">
    <property type="entry name" value="Bet v1-like"/>
    <property type="match status" value="1"/>
</dbReference>
<dbReference type="EMBL" id="SJKD01000002">
    <property type="protein sequence ID" value="TCC51104.1"/>
    <property type="molecule type" value="Genomic_DNA"/>
</dbReference>
<proteinExistence type="predicted"/>
<reference evidence="1 2" key="1">
    <citation type="submission" date="2019-02" db="EMBL/GenBank/DDBJ databases">
        <title>Kribbella capetownensis sp. nov. and Kribbella speibonae sp. nov., isolated from soil.</title>
        <authorList>
            <person name="Curtis S.M."/>
            <person name="Norton I."/>
            <person name="Everest G.J."/>
            <person name="Meyers P.R."/>
        </authorList>
    </citation>
    <scope>NUCLEOTIDE SEQUENCE [LARGE SCALE GENOMIC DNA]</scope>
    <source>
        <strain evidence="1 2">YM53</strain>
    </source>
</reference>
<keyword evidence="2" id="KW-1185">Reference proteome</keyword>
<comment type="caution">
    <text evidence="1">The sequence shown here is derived from an EMBL/GenBank/DDBJ whole genome shotgun (WGS) entry which is preliminary data.</text>
</comment>
<sequence length="150" mass="16541">MVRERMIEVSRMVAATPETVFGFLVRPDNHHLLDTSGMVQGSADHVTLTELGQVFTMNMHNAFKGDHTVENHVVVFEPHRAIGWAPASPGDPPAGHVWLWRMAPAGSGSLVTHVYDWRKFTHLDMIDKLPVIGPDGLQESLDRLALAVSG</sequence>
<evidence type="ECO:0000313" key="1">
    <source>
        <dbReference type="EMBL" id="TCC51104.1"/>
    </source>
</evidence>
<name>A0A4R0JXX5_9ACTN</name>
<organism evidence="1 2">
    <name type="scientific">Kribbella capetownensis</name>
    <dbReference type="NCBI Taxonomy" id="1572659"/>
    <lineage>
        <taxon>Bacteria</taxon>
        <taxon>Bacillati</taxon>
        <taxon>Actinomycetota</taxon>
        <taxon>Actinomycetes</taxon>
        <taxon>Propionibacteriales</taxon>
        <taxon>Kribbellaceae</taxon>
        <taxon>Kribbella</taxon>
    </lineage>
</organism>
<accession>A0A4R0JXX5</accession>
<evidence type="ECO:0008006" key="3">
    <source>
        <dbReference type="Google" id="ProtNLM"/>
    </source>
</evidence>
<protein>
    <recommendedName>
        <fullName evidence="3">Polyketide cyclase</fullName>
    </recommendedName>
</protein>
<dbReference type="AlphaFoldDB" id="A0A4R0JXX5"/>
<evidence type="ECO:0000313" key="2">
    <source>
        <dbReference type="Proteomes" id="UP000293342"/>
    </source>
</evidence>